<sequence>MTMDINKTEPNRNGSSQQECAGCRKPITERYLLRALDMYWHEDCLKCGCCDCRLGEVGSTCYTKANLILCKRDYLRLFGNTGHCAACSKVIPAFEMVMRARTNVYHLECFACQQCNHRFCVGDRFYLCENKILCEYDYEERLVFANMALHPPASATLAHIKRQVTQQLQPPQVRFKQCGIEYLKDMEAHLLLVKMCLRYNKSYEKSKMFNTCLNITYVGPAKYVFIDQL</sequence>
<dbReference type="PROSITE" id="PS00478">
    <property type="entry name" value="LIM_DOMAIN_1"/>
    <property type="match status" value="2"/>
</dbReference>
<keyword evidence="8" id="KW-1185">Reference proteome</keyword>
<keyword evidence="3 5" id="KW-0862">Zinc</keyword>
<dbReference type="SMART" id="SM00132">
    <property type="entry name" value="LIM"/>
    <property type="match status" value="2"/>
</dbReference>
<dbReference type="AlphaFoldDB" id="A0ABD2XSC6"/>
<dbReference type="FunFam" id="2.10.110.10:FF:000015">
    <property type="entry name" value="LIM domain only 3"/>
    <property type="match status" value="1"/>
</dbReference>
<dbReference type="GO" id="GO:0046872">
    <property type="term" value="F:metal ion binding"/>
    <property type="evidence" value="ECO:0007669"/>
    <property type="project" value="UniProtKB-KW"/>
</dbReference>
<dbReference type="EMBL" id="JBJJXI010000002">
    <property type="protein sequence ID" value="KAL3407866.1"/>
    <property type="molecule type" value="Genomic_DNA"/>
</dbReference>
<dbReference type="InterPro" id="IPR001781">
    <property type="entry name" value="Znf_LIM"/>
</dbReference>
<reference evidence="7 8" key="1">
    <citation type="journal article" date="2024" name="bioRxiv">
        <title>A reference genome for Trichogramma kaykai: A tiny desert-dwelling parasitoid wasp with competing sex-ratio distorters.</title>
        <authorList>
            <person name="Culotta J."/>
            <person name="Lindsey A.R."/>
        </authorList>
    </citation>
    <scope>NUCLEOTIDE SEQUENCE [LARGE SCALE GENOMIC DNA]</scope>
    <source>
        <strain evidence="7 8">KSX58</strain>
    </source>
</reference>
<dbReference type="Pfam" id="PF00412">
    <property type="entry name" value="LIM"/>
    <property type="match status" value="2"/>
</dbReference>
<proteinExistence type="predicted"/>
<dbReference type="FunFam" id="2.10.110.10:FF:000016">
    <property type="entry name" value="LIM domain only 3"/>
    <property type="match status" value="1"/>
</dbReference>
<keyword evidence="2" id="KW-0677">Repeat</keyword>
<keyword evidence="4 5" id="KW-0440">LIM domain</keyword>
<dbReference type="PANTHER" id="PTHR45787">
    <property type="entry name" value="LD11652P"/>
    <property type="match status" value="1"/>
</dbReference>
<evidence type="ECO:0000256" key="4">
    <source>
        <dbReference type="ARBA" id="ARBA00023038"/>
    </source>
</evidence>
<evidence type="ECO:0000313" key="7">
    <source>
        <dbReference type="EMBL" id="KAL3407866.1"/>
    </source>
</evidence>
<keyword evidence="1 5" id="KW-0479">Metal-binding</keyword>
<dbReference type="Proteomes" id="UP001627154">
    <property type="component" value="Unassembled WGS sequence"/>
</dbReference>
<evidence type="ECO:0000256" key="1">
    <source>
        <dbReference type="ARBA" id="ARBA00022723"/>
    </source>
</evidence>
<name>A0ABD2XSC6_9HYME</name>
<protein>
    <recommendedName>
        <fullName evidence="6">LIM zinc-binding domain-containing protein</fullName>
    </recommendedName>
</protein>
<dbReference type="SUPFAM" id="SSF57716">
    <property type="entry name" value="Glucocorticoid receptor-like (DNA-binding domain)"/>
    <property type="match status" value="3"/>
</dbReference>
<evidence type="ECO:0000259" key="6">
    <source>
        <dbReference type="PROSITE" id="PS50023"/>
    </source>
</evidence>
<feature type="domain" description="LIM zinc-binding" evidence="6">
    <location>
        <begin position="82"/>
        <end position="144"/>
    </location>
</feature>
<accession>A0ABD2XSC6</accession>
<evidence type="ECO:0000256" key="5">
    <source>
        <dbReference type="PROSITE-ProRule" id="PRU00125"/>
    </source>
</evidence>
<dbReference type="Gene3D" id="2.10.110.10">
    <property type="entry name" value="Cysteine Rich Protein"/>
    <property type="match status" value="2"/>
</dbReference>
<dbReference type="InterPro" id="IPR050945">
    <property type="entry name" value="LMO_RBTN_TF"/>
</dbReference>
<evidence type="ECO:0000313" key="8">
    <source>
        <dbReference type="Proteomes" id="UP001627154"/>
    </source>
</evidence>
<organism evidence="7 8">
    <name type="scientific">Trichogramma kaykai</name>
    <dbReference type="NCBI Taxonomy" id="54128"/>
    <lineage>
        <taxon>Eukaryota</taxon>
        <taxon>Metazoa</taxon>
        <taxon>Ecdysozoa</taxon>
        <taxon>Arthropoda</taxon>
        <taxon>Hexapoda</taxon>
        <taxon>Insecta</taxon>
        <taxon>Pterygota</taxon>
        <taxon>Neoptera</taxon>
        <taxon>Endopterygota</taxon>
        <taxon>Hymenoptera</taxon>
        <taxon>Apocrita</taxon>
        <taxon>Proctotrupomorpha</taxon>
        <taxon>Chalcidoidea</taxon>
        <taxon>Trichogrammatidae</taxon>
        <taxon>Trichogramma</taxon>
    </lineage>
</organism>
<feature type="domain" description="LIM zinc-binding" evidence="6">
    <location>
        <begin position="18"/>
        <end position="80"/>
    </location>
</feature>
<dbReference type="PROSITE" id="PS50023">
    <property type="entry name" value="LIM_DOMAIN_2"/>
    <property type="match status" value="2"/>
</dbReference>
<gene>
    <name evidence="7" type="ORF">TKK_000110</name>
</gene>
<dbReference type="CDD" id="cd09388">
    <property type="entry name" value="LIM1_LMO1_LMO3"/>
    <property type="match status" value="1"/>
</dbReference>
<evidence type="ECO:0000256" key="3">
    <source>
        <dbReference type="ARBA" id="ARBA00022833"/>
    </source>
</evidence>
<comment type="caution">
    <text evidence="7">The sequence shown here is derived from an EMBL/GenBank/DDBJ whole genome shotgun (WGS) entry which is preliminary data.</text>
</comment>
<evidence type="ECO:0000256" key="2">
    <source>
        <dbReference type="ARBA" id="ARBA00022737"/>
    </source>
</evidence>
<dbReference type="CDD" id="cd09390">
    <property type="entry name" value="LIM2_dLMO"/>
    <property type="match status" value="1"/>
</dbReference>
<dbReference type="PANTHER" id="PTHR45787:SF12">
    <property type="entry name" value="BEADEX, ISOFORM D"/>
    <property type="match status" value="1"/>
</dbReference>